<name>A0A8S3SHG8_MYTED</name>
<protein>
    <recommendedName>
        <fullName evidence="1">LRAT domain-containing protein</fullName>
    </recommendedName>
</protein>
<evidence type="ECO:0000313" key="2">
    <source>
        <dbReference type="EMBL" id="CAG2220491.1"/>
    </source>
</evidence>
<keyword evidence="3" id="KW-1185">Reference proteome</keyword>
<sequence length="159" mass="18601">MLKNKTEKIYNMFWNNCEHIESQLAQGVSESTQTGEKTLKELPTRLVKTIEDVSPGDIIEFKYCGFSHEAVVTHIGYAQNLEMKIVHYKYNSEIRSLEIVEEKITFSLSSQNNYIHEYESANTYEAEEVVRRARSRIGEKKFNVFKNRSSHLAKWCKLK</sequence>
<dbReference type="InterPro" id="IPR007053">
    <property type="entry name" value="LRAT_dom"/>
</dbReference>
<dbReference type="Proteomes" id="UP000683360">
    <property type="component" value="Unassembled WGS sequence"/>
</dbReference>
<accession>A0A8S3SHG8</accession>
<dbReference type="EMBL" id="CAJPWZ010001662">
    <property type="protein sequence ID" value="CAG2220491.1"/>
    <property type="molecule type" value="Genomic_DNA"/>
</dbReference>
<dbReference type="OrthoDB" id="6092472at2759"/>
<organism evidence="2 3">
    <name type="scientific">Mytilus edulis</name>
    <name type="common">Blue mussel</name>
    <dbReference type="NCBI Taxonomy" id="6550"/>
    <lineage>
        <taxon>Eukaryota</taxon>
        <taxon>Metazoa</taxon>
        <taxon>Spiralia</taxon>
        <taxon>Lophotrochozoa</taxon>
        <taxon>Mollusca</taxon>
        <taxon>Bivalvia</taxon>
        <taxon>Autobranchia</taxon>
        <taxon>Pteriomorphia</taxon>
        <taxon>Mytilida</taxon>
        <taxon>Mytiloidea</taxon>
        <taxon>Mytilidae</taxon>
        <taxon>Mytilinae</taxon>
        <taxon>Mytilus</taxon>
    </lineage>
</organism>
<dbReference type="Gene3D" id="3.90.1720.10">
    <property type="entry name" value="endopeptidase domain like (from Nostoc punctiforme)"/>
    <property type="match status" value="1"/>
</dbReference>
<evidence type="ECO:0000313" key="3">
    <source>
        <dbReference type="Proteomes" id="UP000683360"/>
    </source>
</evidence>
<evidence type="ECO:0000259" key="1">
    <source>
        <dbReference type="Pfam" id="PF04970"/>
    </source>
</evidence>
<feature type="domain" description="LRAT" evidence="1">
    <location>
        <begin position="53"/>
        <end position="157"/>
    </location>
</feature>
<gene>
    <name evidence="2" type="ORF">MEDL_33934</name>
</gene>
<reference evidence="2" key="1">
    <citation type="submission" date="2021-03" db="EMBL/GenBank/DDBJ databases">
        <authorList>
            <person name="Bekaert M."/>
        </authorList>
    </citation>
    <scope>NUCLEOTIDE SEQUENCE</scope>
</reference>
<dbReference type="Pfam" id="PF04970">
    <property type="entry name" value="LRAT"/>
    <property type="match status" value="1"/>
</dbReference>
<proteinExistence type="predicted"/>
<dbReference type="AlphaFoldDB" id="A0A8S3SHG8"/>
<comment type="caution">
    <text evidence="2">The sequence shown here is derived from an EMBL/GenBank/DDBJ whole genome shotgun (WGS) entry which is preliminary data.</text>
</comment>